<evidence type="ECO:0000256" key="1">
    <source>
        <dbReference type="ARBA" id="ARBA00022485"/>
    </source>
</evidence>
<keyword evidence="1" id="KW-0004">4Fe-4S</keyword>
<dbReference type="PANTHER" id="PTHR43560:SF1">
    <property type="entry name" value="ION-TRANSLOCATING OXIDOREDUCTASE COMPLEX SUBUNIT B"/>
    <property type="match status" value="1"/>
</dbReference>
<accession>A0A644TN59</accession>
<dbReference type="Gene3D" id="1.10.15.40">
    <property type="entry name" value="Electron transport complex subunit B, putative Fe-S cluster"/>
    <property type="match status" value="1"/>
</dbReference>
<evidence type="ECO:0000259" key="5">
    <source>
        <dbReference type="PROSITE" id="PS51379"/>
    </source>
</evidence>
<proteinExistence type="predicted"/>
<dbReference type="PANTHER" id="PTHR43560">
    <property type="entry name" value="ION-TRANSLOCATING OXIDOREDUCTASE COMPLEX SUBUNIT B"/>
    <property type="match status" value="1"/>
</dbReference>
<dbReference type="Gene3D" id="3.40.950.10">
    <property type="entry name" value="Fe-only Hydrogenase (Larger Subunit), Chain L, domain 3"/>
    <property type="match status" value="1"/>
</dbReference>
<dbReference type="GO" id="GO:0051539">
    <property type="term" value="F:4 iron, 4 sulfur cluster binding"/>
    <property type="evidence" value="ECO:0007669"/>
    <property type="project" value="UniProtKB-KW"/>
</dbReference>
<dbReference type="Gene3D" id="3.30.70.20">
    <property type="match status" value="1"/>
</dbReference>
<organism evidence="7">
    <name type="scientific">bioreactor metagenome</name>
    <dbReference type="NCBI Taxonomy" id="1076179"/>
    <lineage>
        <taxon>unclassified sequences</taxon>
        <taxon>metagenomes</taxon>
        <taxon>ecological metagenomes</taxon>
    </lineage>
</organism>
<dbReference type="InterPro" id="IPR004108">
    <property type="entry name" value="Fe_hydrogenase_lsu_C"/>
</dbReference>
<protein>
    <submittedName>
        <fullName evidence="7">Electron transport complex subunit RsxB</fullName>
    </submittedName>
</protein>
<dbReference type="PROSITE" id="PS51379">
    <property type="entry name" value="4FE4S_FER_2"/>
    <property type="match status" value="2"/>
</dbReference>
<comment type="caution">
    <text evidence="7">The sequence shown here is derived from an EMBL/GenBank/DDBJ whole genome shotgun (WGS) entry which is preliminary data.</text>
</comment>
<evidence type="ECO:0000313" key="7">
    <source>
        <dbReference type="EMBL" id="MPL67772.1"/>
    </source>
</evidence>
<keyword evidence="4" id="KW-0411">Iron-sulfur</keyword>
<feature type="domain" description="4Fe-4S ferredoxin-type" evidence="5">
    <location>
        <begin position="48"/>
        <end position="76"/>
    </location>
</feature>
<dbReference type="Pfam" id="PF04060">
    <property type="entry name" value="FeS"/>
    <property type="match status" value="1"/>
</dbReference>
<reference evidence="7" key="1">
    <citation type="submission" date="2019-08" db="EMBL/GenBank/DDBJ databases">
        <authorList>
            <person name="Kucharzyk K."/>
            <person name="Murdoch R.W."/>
            <person name="Higgins S."/>
            <person name="Loffler F."/>
        </authorList>
    </citation>
    <scope>NUCLEOTIDE SEQUENCE</scope>
</reference>
<dbReference type="Pfam" id="PF13237">
    <property type="entry name" value="Fer4_10"/>
    <property type="match status" value="1"/>
</dbReference>
<dbReference type="Pfam" id="PF02906">
    <property type="entry name" value="Fe_hyd_lg_C"/>
    <property type="match status" value="1"/>
</dbReference>
<evidence type="ECO:0000256" key="2">
    <source>
        <dbReference type="ARBA" id="ARBA00022723"/>
    </source>
</evidence>
<dbReference type="GO" id="GO:0046872">
    <property type="term" value="F:metal ion binding"/>
    <property type="evidence" value="ECO:0007669"/>
    <property type="project" value="UniProtKB-KW"/>
</dbReference>
<dbReference type="EMBL" id="VSSQ01000038">
    <property type="protein sequence ID" value="MPL67772.1"/>
    <property type="molecule type" value="Genomic_DNA"/>
</dbReference>
<evidence type="ECO:0000256" key="3">
    <source>
        <dbReference type="ARBA" id="ARBA00023004"/>
    </source>
</evidence>
<feature type="domain" description="4Fe-4S" evidence="6">
    <location>
        <begin position="420"/>
        <end position="473"/>
    </location>
</feature>
<keyword evidence="2" id="KW-0479">Metal-binding</keyword>
<dbReference type="PROSITE" id="PS51656">
    <property type="entry name" value="4FE4S"/>
    <property type="match status" value="1"/>
</dbReference>
<dbReference type="PROSITE" id="PS00198">
    <property type="entry name" value="4FE4S_FER_1"/>
    <property type="match status" value="2"/>
</dbReference>
<dbReference type="InterPro" id="IPR050395">
    <property type="entry name" value="4Fe4S_Ferredoxin_RnfB"/>
</dbReference>
<dbReference type="InterPro" id="IPR017896">
    <property type="entry name" value="4Fe4S_Fe-S-bd"/>
</dbReference>
<dbReference type="SUPFAM" id="SSF53920">
    <property type="entry name" value="Fe-only hydrogenase"/>
    <property type="match status" value="1"/>
</dbReference>
<name>A0A644TN59_9ZZZZ</name>
<evidence type="ECO:0000256" key="4">
    <source>
        <dbReference type="ARBA" id="ARBA00023014"/>
    </source>
</evidence>
<dbReference type="InterPro" id="IPR009016">
    <property type="entry name" value="Fe_hydrogenase"/>
</dbReference>
<evidence type="ECO:0000259" key="6">
    <source>
        <dbReference type="PROSITE" id="PS51656"/>
    </source>
</evidence>
<sequence length="473" mass="50455">MKMRADMRPEAQTGNFFHSVYLDKELCVGCTTCIKRCPTQAIRVRDGKAHIAEERCIDCGECIRTCPKGAKKWISDPLAVMEGYDIKVALPAPSLYGQFGVDTAPDTVFLALRDIGFDEVFDVAWGAARLGLATKEYLDAAGPRPMISSACPVVVRLVQLRFPSLIPQLVHLLPPFEIAARELRRRLEASIAGGGDKGNRGANRTTDGQPRIGVFFISPCTSKVTAIRNPLGYVRSEVDAVFSFQDIYAPLKKAIQRRKAAGESTCAGSGPPSKMGRIEGLGGGFGWARSDGELEALNVPGAVSVDGIDNLIALLEEIDNGKLGDIPYIEALACPGGCVGGPMVVANPHVARTAIKAVSVSQKGEEAPEARSFNGGFDEGPSAAGIGRSADAGFEALEWEEELPPKPVMVLDRDLEKALAMAERLEELAASLPGLDCGACGAPDCRALAEDIVKGEAELDDCIVRLRRKTSDS</sequence>
<dbReference type="InterPro" id="IPR007202">
    <property type="entry name" value="4Fe-4S_dom"/>
</dbReference>
<gene>
    <name evidence="7" type="primary">rsxB_10</name>
    <name evidence="7" type="ORF">SDC9_13475</name>
</gene>
<dbReference type="InterPro" id="IPR017900">
    <property type="entry name" value="4Fe4S_Fe_S_CS"/>
</dbReference>
<dbReference type="AlphaFoldDB" id="A0A644TN59"/>
<dbReference type="SUPFAM" id="SSF54862">
    <property type="entry name" value="4Fe-4S ferredoxins"/>
    <property type="match status" value="1"/>
</dbReference>
<feature type="domain" description="4Fe-4S ferredoxin-type" evidence="5">
    <location>
        <begin position="18"/>
        <end position="47"/>
    </location>
</feature>
<keyword evidence="3" id="KW-0408">Iron</keyword>